<dbReference type="EMBL" id="JAKZGO010000006">
    <property type="protein sequence ID" value="MCH7413641.1"/>
    <property type="molecule type" value="Genomic_DNA"/>
</dbReference>
<dbReference type="RefSeq" id="WP_241411561.1">
    <property type="nucleotide sequence ID" value="NZ_JAKZGO010000006.1"/>
</dbReference>
<dbReference type="SUPFAM" id="SSF52833">
    <property type="entry name" value="Thioredoxin-like"/>
    <property type="match status" value="1"/>
</dbReference>
<reference evidence="1" key="1">
    <citation type="submission" date="2022-03" db="EMBL/GenBank/DDBJ databases">
        <title>De novo assembled genomes of Belliella spp. (Cyclobacteriaceae) strains.</title>
        <authorList>
            <person name="Szabo A."/>
            <person name="Korponai K."/>
            <person name="Felfoldi T."/>
        </authorList>
    </citation>
    <scope>NUCLEOTIDE SEQUENCE</scope>
    <source>
        <strain evidence="1">DSM 111903</strain>
    </source>
</reference>
<gene>
    <name evidence="1" type="ORF">MM213_09105</name>
</gene>
<dbReference type="Proteomes" id="UP001165430">
    <property type="component" value="Unassembled WGS sequence"/>
</dbReference>
<protein>
    <submittedName>
        <fullName evidence="1">Uncharacterized protein</fullName>
    </submittedName>
</protein>
<proteinExistence type="predicted"/>
<keyword evidence="2" id="KW-1185">Reference proteome</keyword>
<dbReference type="InterPro" id="IPR036249">
    <property type="entry name" value="Thioredoxin-like_sf"/>
</dbReference>
<name>A0ABS9VB31_9BACT</name>
<sequence>MSSHNFTVVAYYDGNCSACYLELIKWLDLVKEFEQDLNFKFILSGNGEALIKHQLVKIGFPLELCYFDPKDVLIDSFPFFITPNYLNSAVLLNDQNEITKIGNPTISQKSKIDFLDFN</sequence>
<accession>A0ABS9VB31</accession>
<comment type="caution">
    <text evidence="1">The sequence shown here is derived from an EMBL/GenBank/DDBJ whole genome shotgun (WGS) entry which is preliminary data.</text>
</comment>
<evidence type="ECO:0000313" key="1">
    <source>
        <dbReference type="EMBL" id="MCH7413641.1"/>
    </source>
</evidence>
<evidence type="ECO:0000313" key="2">
    <source>
        <dbReference type="Proteomes" id="UP001165430"/>
    </source>
</evidence>
<organism evidence="1 2">
    <name type="scientific">Belliella alkalica</name>
    <dbReference type="NCBI Taxonomy" id="1730871"/>
    <lineage>
        <taxon>Bacteria</taxon>
        <taxon>Pseudomonadati</taxon>
        <taxon>Bacteroidota</taxon>
        <taxon>Cytophagia</taxon>
        <taxon>Cytophagales</taxon>
        <taxon>Cyclobacteriaceae</taxon>
        <taxon>Belliella</taxon>
    </lineage>
</organism>